<organism evidence="2 3">
    <name type="scientific">Crocosphaera watsonii WH 0003</name>
    <dbReference type="NCBI Taxonomy" id="423471"/>
    <lineage>
        <taxon>Bacteria</taxon>
        <taxon>Bacillati</taxon>
        <taxon>Cyanobacteriota</taxon>
        <taxon>Cyanophyceae</taxon>
        <taxon>Oscillatoriophycideae</taxon>
        <taxon>Chroococcales</taxon>
        <taxon>Aphanothecaceae</taxon>
        <taxon>Crocosphaera</taxon>
    </lineage>
</organism>
<dbReference type="AlphaFoldDB" id="G5J2F4"/>
<evidence type="ECO:0000313" key="3">
    <source>
        <dbReference type="Proteomes" id="UP000003477"/>
    </source>
</evidence>
<keyword evidence="1" id="KW-0175">Coiled coil</keyword>
<evidence type="ECO:0000256" key="1">
    <source>
        <dbReference type="SAM" id="Coils"/>
    </source>
</evidence>
<comment type="caution">
    <text evidence="2">The sequence shown here is derived from an EMBL/GenBank/DDBJ whole genome shotgun (WGS) entry which is preliminary data.</text>
</comment>
<evidence type="ECO:0000313" key="2">
    <source>
        <dbReference type="EMBL" id="EHJ13617.1"/>
    </source>
</evidence>
<dbReference type="Proteomes" id="UP000003477">
    <property type="component" value="Unassembled WGS sequence"/>
</dbReference>
<proteinExistence type="predicted"/>
<feature type="coiled-coil region" evidence="1">
    <location>
        <begin position="25"/>
        <end position="88"/>
    </location>
</feature>
<dbReference type="RefSeq" id="WP_007308150.1">
    <property type="nucleotide sequence ID" value="NZ_AESD01000258.1"/>
</dbReference>
<dbReference type="EMBL" id="AESD01000258">
    <property type="protein sequence ID" value="EHJ13617.1"/>
    <property type="molecule type" value="Genomic_DNA"/>
</dbReference>
<gene>
    <name evidence="2" type="ORF">CWATWH0003_1687</name>
</gene>
<reference evidence="2 3" key="1">
    <citation type="journal article" date="2011" name="Front. Microbiol.">
        <title>Two Strains of Crocosphaera watsonii with Highly Conserved Genomes are Distinguished by Strain-Specific Features.</title>
        <authorList>
            <person name="Bench S.R."/>
            <person name="Ilikchyan I.N."/>
            <person name="Tripp H.J."/>
            <person name="Zehr J.P."/>
        </authorList>
    </citation>
    <scope>NUCLEOTIDE SEQUENCE [LARGE SCALE GENOMIC DNA]</scope>
    <source>
        <strain evidence="2 3">WH 0003</strain>
    </source>
</reference>
<accession>G5J2F4</accession>
<name>G5J2F4_CROWT</name>
<sequence>MDFPQKTEWIILERYGETTETIPELDELQNVREKLTERYNGLNKLLLSILEIQPRPPEDMVNLLVKTIERGQATIDSAEASIQEVKKNWSL</sequence>
<protein>
    <submittedName>
        <fullName evidence="2">Uncharacterized protein</fullName>
    </submittedName>
</protein>
<dbReference type="GeneID" id="88765454"/>
<dbReference type="PATRIC" id="fig|423471.3.peg.1577"/>